<evidence type="ECO:0008006" key="3">
    <source>
        <dbReference type="Google" id="ProtNLM"/>
    </source>
</evidence>
<keyword evidence="2" id="KW-1185">Reference proteome</keyword>
<evidence type="ECO:0000313" key="1">
    <source>
        <dbReference type="EMBL" id="OKL55373.1"/>
    </source>
</evidence>
<dbReference type="GeneID" id="31009138"/>
<evidence type="ECO:0000313" key="2">
    <source>
        <dbReference type="Proteomes" id="UP000214365"/>
    </source>
</evidence>
<dbReference type="STRING" id="1441469.A0A1Q5Q6H7"/>
<proteinExistence type="predicted"/>
<accession>A0A1Q5Q6H7</accession>
<dbReference type="RefSeq" id="XP_020115494.1">
    <property type="nucleotide sequence ID" value="XM_020265311.1"/>
</dbReference>
<reference evidence="1 2" key="1">
    <citation type="submission" date="2015-06" db="EMBL/GenBank/DDBJ databases">
        <title>Talaromyces atroroseus IBT 11181 draft genome.</title>
        <authorList>
            <person name="Rasmussen K.B."/>
            <person name="Rasmussen S."/>
            <person name="Petersen B."/>
            <person name="Sicheritz-Ponten T."/>
            <person name="Mortensen U.H."/>
            <person name="Thrane U."/>
        </authorList>
    </citation>
    <scope>NUCLEOTIDE SEQUENCE [LARGE SCALE GENOMIC DNA]</scope>
    <source>
        <strain evidence="1 2">IBT 11181</strain>
    </source>
</reference>
<dbReference type="OrthoDB" id="4216928at2759"/>
<sequence>MARMQVTLDVFQNAHRTMVLDNETPWSHPLLYRNFMPRSMQADLLASEQPTSAIECLARLQALIIYQTIRLFDDDTSARLAAAMTMPALRSSLTYFLQNVYVDDTLAFGNPPISSLLEEPSSSSAADHGLSRDFWQTWIFEESARRTIFLAYLLIRIWEVMYIFSNNNDKAEQEKKQQMRKNHKCDGRLGSSHCWYLSSHLWQARTRYEFALAYAEKNRFLIRDLDFTEFLAFGYPDDVDMFGKMVLSASMGIEAFQNWCSARGGM</sequence>
<dbReference type="EMBL" id="LFMY01000022">
    <property type="protein sequence ID" value="OKL55373.1"/>
    <property type="molecule type" value="Genomic_DNA"/>
</dbReference>
<protein>
    <recommendedName>
        <fullName evidence="3">Transcription factor domain-containing protein</fullName>
    </recommendedName>
</protein>
<comment type="caution">
    <text evidence="1">The sequence shown here is derived from an EMBL/GenBank/DDBJ whole genome shotgun (WGS) entry which is preliminary data.</text>
</comment>
<dbReference type="Proteomes" id="UP000214365">
    <property type="component" value="Unassembled WGS sequence"/>
</dbReference>
<dbReference type="AlphaFoldDB" id="A0A1Q5Q6H7"/>
<organism evidence="1 2">
    <name type="scientific">Talaromyces atroroseus</name>
    <dbReference type="NCBI Taxonomy" id="1441469"/>
    <lineage>
        <taxon>Eukaryota</taxon>
        <taxon>Fungi</taxon>
        <taxon>Dikarya</taxon>
        <taxon>Ascomycota</taxon>
        <taxon>Pezizomycotina</taxon>
        <taxon>Eurotiomycetes</taxon>
        <taxon>Eurotiomycetidae</taxon>
        <taxon>Eurotiales</taxon>
        <taxon>Trichocomaceae</taxon>
        <taxon>Talaromyces</taxon>
        <taxon>Talaromyces sect. Trachyspermi</taxon>
    </lineage>
</organism>
<gene>
    <name evidence="1" type="ORF">UA08_09382</name>
</gene>
<name>A0A1Q5Q6H7_TALAT</name>